<dbReference type="Proteomes" id="UP001175271">
    <property type="component" value="Unassembled WGS sequence"/>
</dbReference>
<dbReference type="AlphaFoldDB" id="A0AA39HS21"/>
<evidence type="ECO:0000313" key="1">
    <source>
        <dbReference type="EMBL" id="KAK0410261.1"/>
    </source>
</evidence>
<evidence type="ECO:0000313" key="2">
    <source>
        <dbReference type="Proteomes" id="UP001175271"/>
    </source>
</evidence>
<dbReference type="EMBL" id="JAUCMV010000003">
    <property type="protein sequence ID" value="KAK0410261.1"/>
    <property type="molecule type" value="Genomic_DNA"/>
</dbReference>
<keyword evidence="2" id="KW-1185">Reference proteome</keyword>
<accession>A0AA39HS21</accession>
<protein>
    <submittedName>
        <fullName evidence="1">Uncharacterized protein</fullName>
    </submittedName>
</protein>
<sequence>MEWQKDVLLMPVDPWPRNIAHQSLEIKDPRTSVFKDTPILLKFGNSSRNTILRTQNENNRMFAERINDHDQKLQRYAPDKGTQRMFTL</sequence>
<name>A0AA39HS21_9BILA</name>
<reference evidence="1" key="1">
    <citation type="submission" date="2023-06" db="EMBL/GenBank/DDBJ databases">
        <title>Genomic analysis of the entomopathogenic nematode Steinernema hermaphroditum.</title>
        <authorList>
            <person name="Schwarz E.M."/>
            <person name="Heppert J.K."/>
            <person name="Baniya A."/>
            <person name="Schwartz H.T."/>
            <person name="Tan C.-H."/>
            <person name="Antoshechkin I."/>
            <person name="Sternberg P.W."/>
            <person name="Goodrich-Blair H."/>
            <person name="Dillman A.R."/>
        </authorList>
    </citation>
    <scope>NUCLEOTIDE SEQUENCE</scope>
    <source>
        <strain evidence="1">PS9179</strain>
        <tissue evidence="1">Whole animal</tissue>
    </source>
</reference>
<organism evidence="1 2">
    <name type="scientific">Steinernema hermaphroditum</name>
    <dbReference type="NCBI Taxonomy" id="289476"/>
    <lineage>
        <taxon>Eukaryota</taxon>
        <taxon>Metazoa</taxon>
        <taxon>Ecdysozoa</taxon>
        <taxon>Nematoda</taxon>
        <taxon>Chromadorea</taxon>
        <taxon>Rhabditida</taxon>
        <taxon>Tylenchina</taxon>
        <taxon>Panagrolaimomorpha</taxon>
        <taxon>Strongyloidoidea</taxon>
        <taxon>Steinernematidae</taxon>
        <taxon>Steinernema</taxon>
    </lineage>
</organism>
<comment type="caution">
    <text evidence="1">The sequence shown here is derived from an EMBL/GenBank/DDBJ whole genome shotgun (WGS) entry which is preliminary data.</text>
</comment>
<proteinExistence type="predicted"/>
<gene>
    <name evidence="1" type="ORF">QR680_005032</name>
</gene>